<keyword evidence="2" id="KW-0732">Signal</keyword>
<comment type="caution">
    <text evidence="3">The sequence shown here is derived from an EMBL/GenBank/DDBJ whole genome shotgun (WGS) entry which is preliminary data.</text>
</comment>
<feature type="signal peptide" evidence="2">
    <location>
        <begin position="1"/>
        <end position="26"/>
    </location>
</feature>
<dbReference type="RefSeq" id="WP_183627393.1">
    <property type="nucleotide sequence ID" value="NZ_JACIDX010000014.1"/>
</dbReference>
<dbReference type="GO" id="GO:0055085">
    <property type="term" value="P:transmembrane transport"/>
    <property type="evidence" value="ECO:0007669"/>
    <property type="project" value="TreeGrafter"/>
</dbReference>
<dbReference type="Pfam" id="PF03922">
    <property type="entry name" value="OmpW"/>
    <property type="match status" value="1"/>
</dbReference>
<feature type="chain" id="PRO_5031251055" evidence="2">
    <location>
        <begin position="27"/>
        <end position="233"/>
    </location>
</feature>
<evidence type="ECO:0000256" key="1">
    <source>
        <dbReference type="ARBA" id="ARBA00009330"/>
    </source>
</evidence>
<dbReference type="GO" id="GO:0019867">
    <property type="term" value="C:outer membrane"/>
    <property type="evidence" value="ECO:0007669"/>
    <property type="project" value="InterPro"/>
</dbReference>
<dbReference type="Gene3D" id="2.40.160.20">
    <property type="match status" value="1"/>
</dbReference>
<proteinExistence type="inferred from homology"/>
<evidence type="ECO:0000256" key="2">
    <source>
        <dbReference type="SAM" id="SignalP"/>
    </source>
</evidence>
<dbReference type="InterPro" id="IPR011250">
    <property type="entry name" value="OMP/PagP_B-barrel"/>
</dbReference>
<accession>A0A7W6G7L5</accession>
<protein>
    <submittedName>
        <fullName evidence="3">Outer membrane protein</fullName>
    </submittedName>
</protein>
<gene>
    <name evidence="3" type="ORF">GGR38_003483</name>
</gene>
<organism evidence="3 4">
    <name type="scientific">Novosphingobium sediminicola</name>
    <dbReference type="NCBI Taxonomy" id="563162"/>
    <lineage>
        <taxon>Bacteria</taxon>
        <taxon>Pseudomonadati</taxon>
        <taxon>Pseudomonadota</taxon>
        <taxon>Alphaproteobacteria</taxon>
        <taxon>Sphingomonadales</taxon>
        <taxon>Sphingomonadaceae</taxon>
        <taxon>Novosphingobium</taxon>
    </lineage>
</organism>
<evidence type="ECO:0000313" key="3">
    <source>
        <dbReference type="EMBL" id="MBB3956518.1"/>
    </source>
</evidence>
<reference evidence="3 4" key="1">
    <citation type="submission" date="2020-08" db="EMBL/GenBank/DDBJ databases">
        <title>Genomic Encyclopedia of Type Strains, Phase IV (KMG-IV): sequencing the most valuable type-strain genomes for metagenomic binning, comparative biology and taxonomic classification.</title>
        <authorList>
            <person name="Goeker M."/>
        </authorList>
    </citation>
    <scope>NUCLEOTIDE SEQUENCE [LARGE SCALE GENOMIC DNA]</scope>
    <source>
        <strain evidence="3 4">DSM 27057</strain>
    </source>
</reference>
<evidence type="ECO:0000313" key="4">
    <source>
        <dbReference type="Proteomes" id="UP000548867"/>
    </source>
</evidence>
<dbReference type="PANTHER" id="PTHR36920:SF1">
    <property type="entry name" value="OUTER MEMBRANE PROTEIN W"/>
    <property type="match status" value="1"/>
</dbReference>
<dbReference type="EMBL" id="JACIDX010000014">
    <property type="protein sequence ID" value="MBB3956518.1"/>
    <property type="molecule type" value="Genomic_DNA"/>
</dbReference>
<name>A0A7W6G7L5_9SPHN</name>
<dbReference type="PANTHER" id="PTHR36920">
    <property type="match status" value="1"/>
</dbReference>
<dbReference type="SUPFAM" id="SSF56925">
    <property type="entry name" value="OMPA-like"/>
    <property type="match status" value="1"/>
</dbReference>
<keyword evidence="4" id="KW-1185">Reference proteome</keyword>
<dbReference type="Proteomes" id="UP000548867">
    <property type="component" value="Unassembled WGS sequence"/>
</dbReference>
<dbReference type="AlphaFoldDB" id="A0A7W6G7L5"/>
<dbReference type="InterPro" id="IPR005618">
    <property type="entry name" value="OMPW"/>
</dbReference>
<sequence length="233" mass="23855">MRNFTKAAAALTALAAATTMAGAAHAEGNADGKIQFKVLATAVLPDGGVKQVKTDILGLVPTAVGNTVASDNVTPTVAIEYFFTPNISVETIAGVTAHHVSASAGALKGTELISKIHIVPATLTAKYHLPLGHGIKPYIGAGPALFIVLADEPSAALKAALPAVTRTKLSSEFGVALQGGIDIALGKGYGLSFDAKKYWVGTNATVYAGSTQALVTRHKLDPWVLSAGVSYCF</sequence>
<comment type="similarity">
    <text evidence="1">Belongs to the OmpW/AlkL family.</text>
</comment>